<evidence type="ECO:0000256" key="3">
    <source>
        <dbReference type="ARBA" id="ARBA00022723"/>
    </source>
</evidence>
<feature type="binding site" evidence="10">
    <location>
        <begin position="370"/>
        <end position="373"/>
    </location>
    <ligand>
        <name>GMP</name>
        <dbReference type="ChEBI" id="CHEBI:58115"/>
    </ligand>
</feature>
<keyword evidence="5" id="KW-0692">RNA repair</keyword>
<feature type="binding site" evidence="11">
    <location>
        <position position="256"/>
    </location>
    <ligand>
        <name>Mn(2+)</name>
        <dbReference type="ChEBI" id="CHEBI:29035"/>
        <label>2</label>
    </ligand>
</feature>
<feature type="region of interest" description="Disordered" evidence="12">
    <location>
        <begin position="387"/>
        <end position="406"/>
    </location>
</feature>
<feature type="binding site" evidence="11">
    <location>
        <position position="149"/>
    </location>
    <ligand>
        <name>Mn(2+)</name>
        <dbReference type="ChEBI" id="CHEBI:29035"/>
        <label>1</label>
    </ligand>
</feature>
<feature type="binding site" evidence="11">
    <location>
        <position position="338"/>
    </location>
    <ligand>
        <name>Mn(2+)</name>
        <dbReference type="ChEBI" id="CHEBI:29035"/>
        <label>2</label>
    </ligand>
</feature>
<keyword evidence="2" id="KW-0436">Ligase</keyword>
<dbReference type="Pfam" id="PF01139">
    <property type="entry name" value="RtcB"/>
    <property type="match status" value="1"/>
</dbReference>
<feature type="binding site" evidence="10">
    <location>
        <begin position="227"/>
        <end position="231"/>
    </location>
    <ligand>
        <name>GMP</name>
        <dbReference type="ChEBI" id="CHEBI:58115"/>
    </ligand>
</feature>
<keyword evidence="4 10" id="KW-0547">Nucleotide-binding</keyword>
<organism evidence="13 14">
    <name type="scientific">Fulvivirga sediminis</name>
    <dbReference type="NCBI Taxonomy" id="2803949"/>
    <lineage>
        <taxon>Bacteria</taxon>
        <taxon>Pseudomonadati</taxon>
        <taxon>Bacteroidota</taxon>
        <taxon>Cytophagia</taxon>
        <taxon>Cytophagales</taxon>
        <taxon>Fulvivirgaceae</taxon>
        <taxon>Fulvivirga</taxon>
    </lineage>
</organism>
<keyword evidence="14" id="KW-1185">Reference proteome</keyword>
<evidence type="ECO:0000313" key="14">
    <source>
        <dbReference type="Proteomes" id="UP000659388"/>
    </source>
</evidence>
<reference evidence="13" key="1">
    <citation type="submission" date="2021-01" db="EMBL/GenBank/DDBJ databases">
        <title>Fulvivirga kasyanovii gen. nov., sp nov., a novel member of the phylum Bacteroidetes isolated from seawater in a mussel farm.</title>
        <authorList>
            <person name="Zhao L.-H."/>
            <person name="Wang Z.-J."/>
        </authorList>
    </citation>
    <scope>NUCLEOTIDE SEQUENCE</scope>
    <source>
        <strain evidence="13">2943</strain>
    </source>
</reference>
<evidence type="ECO:0000256" key="1">
    <source>
        <dbReference type="ARBA" id="ARBA00012726"/>
    </source>
</evidence>
<name>A0A937FB84_9BACT</name>
<dbReference type="EMBL" id="JAESIY010000017">
    <property type="protein sequence ID" value="MBL3658771.1"/>
    <property type="molecule type" value="Genomic_DNA"/>
</dbReference>
<dbReference type="GO" id="GO:0030145">
    <property type="term" value="F:manganese ion binding"/>
    <property type="evidence" value="ECO:0007669"/>
    <property type="project" value="TreeGrafter"/>
</dbReference>
<dbReference type="EC" id="6.5.1.8" evidence="1"/>
<dbReference type="RefSeq" id="WP_202246564.1">
    <property type="nucleotide sequence ID" value="NZ_JAESIY010000017.1"/>
</dbReference>
<dbReference type="InterPro" id="IPR036025">
    <property type="entry name" value="RtcB-like_sf"/>
</dbReference>
<comment type="cofactor">
    <cofactor evidence="11">
        <name>Mn(2+)</name>
        <dbReference type="ChEBI" id="CHEBI:29035"/>
    </cofactor>
    <text evidence="11">Binds 2 manganese ions per subunit.</text>
</comment>
<feature type="binding site" evidence="10">
    <location>
        <begin position="394"/>
        <end position="397"/>
    </location>
    <ligand>
        <name>GMP</name>
        <dbReference type="ChEBI" id="CHEBI:58115"/>
    </ligand>
</feature>
<feature type="compositionally biased region" description="Basic residues" evidence="12">
    <location>
        <begin position="396"/>
        <end position="405"/>
    </location>
</feature>
<dbReference type="Gene3D" id="3.90.1860.10">
    <property type="entry name" value="tRNA-splicing ligase RtcB"/>
    <property type="match status" value="1"/>
</dbReference>
<evidence type="ECO:0000256" key="4">
    <source>
        <dbReference type="ARBA" id="ARBA00022741"/>
    </source>
</evidence>
<evidence type="ECO:0000256" key="11">
    <source>
        <dbReference type="PIRSR" id="PIRSR601233-3"/>
    </source>
</evidence>
<evidence type="ECO:0000256" key="5">
    <source>
        <dbReference type="ARBA" id="ARBA00022800"/>
    </source>
</evidence>
<feature type="binding site" evidence="11">
    <location>
        <position position="228"/>
    </location>
    <ligand>
        <name>Mn(2+)</name>
        <dbReference type="ChEBI" id="CHEBI:29035"/>
        <label>1</label>
    </ligand>
</feature>
<evidence type="ECO:0000256" key="9">
    <source>
        <dbReference type="PIRSR" id="PIRSR601233-1"/>
    </source>
</evidence>
<protein>
    <recommendedName>
        <fullName evidence="1">3'-phosphate/5'-hydroxy nucleic acid ligase</fullName>
        <ecNumber evidence="1">6.5.1.8</ecNumber>
    </recommendedName>
</protein>
<feature type="binding site" evidence="10">
    <location>
        <begin position="338"/>
        <end position="339"/>
    </location>
    <ligand>
        <name>GMP</name>
        <dbReference type="ChEBI" id="CHEBI:58115"/>
    </ligand>
</feature>
<gene>
    <name evidence="13" type="ORF">JL102_21650</name>
</gene>
<keyword evidence="6 10" id="KW-0342">GTP-binding</keyword>
<evidence type="ECO:0000313" key="13">
    <source>
        <dbReference type="EMBL" id="MBL3658771.1"/>
    </source>
</evidence>
<dbReference type="AlphaFoldDB" id="A0A937FB84"/>
<dbReference type="PANTHER" id="PTHR43749:SF2">
    <property type="entry name" value="RNA-SPLICING LIGASE RTCB"/>
    <property type="match status" value="1"/>
</dbReference>
<evidence type="ECO:0000256" key="6">
    <source>
        <dbReference type="ARBA" id="ARBA00023134"/>
    </source>
</evidence>
<comment type="caution">
    <text evidence="13">The sequence shown here is derived from an EMBL/GenBank/DDBJ whole genome shotgun (WGS) entry which is preliminary data.</text>
</comment>
<evidence type="ECO:0000256" key="12">
    <source>
        <dbReference type="SAM" id="MobiDB-lite"/>
    </source>
</evidence>
<dbReference type="GO" id="GO:0005525">
    <property type="term" value="F:GTP binding"/>
    <property type="evidence" value="ECO:0007669"/>
    <property type="project" value="UniProtKB-KW"/>
</dbReference>
<evidence type="ECO:0000256" key="8">
    <source>
        <dbReference type="ARBA" id="ARBA00047746"/>
    </source>
</evidence>
<dbReference type="InterPro" id="IPR001233">
    <property type="entry name" value="RtcB"/>
</dbReference>
<dbReference type="PANTHER" id="PTHR43749">
    <property type="entry name" value="RNA-SPLICING LIGASE RTCB"/>
    <property type="match status" value="1"/>
</dbReference>
<evidence type="ECO:0000256" key="7">
    <source>
        <dbReference type="ARBA" id="ARBA00023211"/>
    </source>
</evidence>
<dbReference type="GO" id="GO:0006396">
    <property type="term" value="P:RNA processing"/>
    <property type="evidence" value="ECO:0007669"/>
    <property type="project" value="InterPro"/>
</dbReference>
<dbReference type="InterPro" id="IPR052915">
    <property type="entry name" value="RtcB-like"/>
</dbReference>
<keyword evidence="7 11" id="KW-0464">Manganese</keyword>
<sequence>MGKIKLKGKDLRKINYSSNRSIALAIDVMAKHYKHSSKEEQLAILIDIKNNFQNYLDHEILALIASEFDDTDTFKERAEIELLRAHGDFAVFGRKHISSNAFQQMEMAMRLPVSKRGALMPDAHQGYGLPIGGVLATENTVIPYGVGLDIGCRMSLTLYDVDESYLKRHAYQFKMALKERTNFGTGGEISFQQEHAILDRPEFALTDLLRQLHGKAVKQLGTSGSGNHFVEFGMVELHDGDGLGLPPGKYLGLLAHSGSRGMGASIARYYTQIAREQCLLPRQAQHFAWLDLDTEAGQEYWLSMNLAGDYAQACHDQIHYNLAKQLGLKPIGRVENHHNFAWKEIHQGQELIVHRKGATPAAEGVLGIIPGSMTAAGYIVRGKGDPHSLDSASHGAGRKMSRKKARESITGSELRKILSREQVTLIGGGLDEAPIAYKDLSKVMESQQHLVDVIGQFEPRIVRMDKN</sequence>
<accession>A0A937FB84</accession>
<comment type="catalytic activity">
    <reaction evidence="8">
        <text>a 3'-end 3'-phospho-ribonucleotide-RNA + a 5'-end dephospho-ribonucleoside-RNA + GTP = a ribonucleotidyl-ribonucleotide-RNA + GMP + diphosphate</text>
        <dbReference type="Rhea" id="RHEA:68076"/>
        <dbReference type="Rhea" id="RHEA-COMP:10463"/>
        <dbReference type="Rhea" id="RHEA-COMP:13936"/>
        <dbReference type="Rhea" id="RHEA-COMP:17355"/>
        <dbReference type="ChEBI" id="CHEBI:33019"/>
        <dbReference type="ChEBI" id="CHEBI:37565"/>
        <dbReference type="ChEBI" id="CHEBI:58115"/>
        <dbReference type="ChEBI" id="CHEBI:83062"/>
        <dbReference type="ChEBI" id="CHEBI:138284"/>
        <dbReference type="ChEBI" id="CHEBI:173118"/>
        <dbReference type="EC" id="6.5.1.8"/>
    </reaction>
</comment>
<dbReference type="SUPFAM" id="SSF103365">
    <property type="entry name" value="Hypothetical protein PH1602"/>
    <property type="match status" value="1"/>
</dbReference>
<dbReference type="GO" id="GO:0006281">
    <property type="term" value="P:DNA repair"/>
    <property type="evidence" value="ECO:0007669"/>
    <property type="project" value="TreeGrafter"/>
</dbReference>
<feature type="active site" description="GMP-histidine intermediate" evidence="9">
    <location>
        <position position="394"/>
    </location>
</feature>
<evidence type="ECO:0000256" key="2">
    <source>
        <dbReference type="ARBA" id="ARBA00022598"/>
    </source>
</evidence>
<evidence type="ECO:0000256" key="10">
    <source>
        <dbReference type="PIRSR" id="PIRSR601233-2"/>
    </source>
</evidence>
<keyword evidence="3 11" id="KW-0479">Metal-binding</keyword>
<dbReference type="Proteomes" id="UP000659388">
    <property type="component" value="Unassembled WGS sequence"/>
</dbReference>
<dbReference type="GO" id="GO:0003909">
    <property type="term" value="F:DNA ligase activity"/>
    <property type="evidence" value="ECO:0007669"/>
    <property type="project" value="TreeGrafter"/>
</dbReference>
<proteinExistence type="predicted"/>
<dbReference type="GO" id="GO:0042245">
    <property type="term" value="P:RNA repair"/>
    <property type="evidence" value="ECO:0007669"/>
    <property type="project" value="UniProtKB-KW"/>
</dbReference>
<dbReference type="GO" id="GO:0170057">
    <property type="term" value="F:RNA ligase (GTP) activity"/>
    <property type="evidence" value="ECO:0007669"/>
    <property type="project" value="UniProtKB-EC"/>
</dbReference>